<feature type="domain" description="Reverse transcriptase Ty1/copia-type" evidence="1">
    <location>
        <begin position="2"/>
        <end position="69"/>
    </location>
</feature>
<dbReference type="InterPro" id="IPR013103">
    <property type="entry name" value="RVT_2"/>
</dbReference>
<sequence length="529" mass="59903">MESIMIFLAYATYMNFLVFQMNVKSAILNGKLKEEVYVKQPLGNESSEFPYYVCKLDKALYGLKQAPKVCSLVKAPMDSPNNLGPDLAGKPANPKESHLIVVKRIFKYLKGTLSIGMWYPKCFGFDLNGYSDYVGCNMDRKSTLAFGSSGAVARRAVDELMDFSAEKKVPKYIKFFILQQIIEARRFANLMREKAQTSKRAKNNNLIGLNKLIVEAEEDINVMEGHAQIMKAYASVHVRREFRVFGILCLCTLVSQLTRIGRSIRLASDINRVSVQVQNVVNQRALFIKEHDSLGVRPVPAKLAEFLKEIQMKDIETVAKLQILEREIELNAGINDFEAHRLLFVMMPSEFLLARLTELADSSMNLNKNHRLIAKLEALGERGDAVRSLDHMREIVACDSAKLGVLEQLLDGTHVAICLKDGYVADMEEKDKDLIGKWVFGFGVKFHLKWHDNVIQFSVGMVLLVYECCSDGGELIVFTDSPRPQDRIEVWFVQNLREKKLWYECSGCLNLSTDMLSTALVDAILDLQQ</sequence>
<gene>
    <name evidence="2" type="ORF">Tco_0878169</name>
</gene>
<comment type="caution">
    <text evidence="2">The sequence shown here is derived from an EMBL/GenBank/DDBJ whole genome shotgun (WGS) entry which is preliminary data.</text>
</comment>
<dbReference type="Pfam" id="PF07727">
    <property type="entry name" value="RVT_2"/>
    <property type="match status" value="1"/>
</dbReference>
<evidence type="ECO:0000313" key="3">
    <source>
        <dbReference type="Proteomes" id="UP001151760"/>
    </source>
</evidence>
<keyword evidence="3" id="KW-1185">Reference proteome</keyword>
<name>A0ABQ5BYR3_9ASTR</name>
<organism evidence="2 3">
    <name type="scientific">Tanacetum coccineum</name>
    <dbReference type="NCBI Taxonomy" id="301880"/>
    <lineage>
        <taxon>Eukaryota</taxon>
        <taxon>Viridiplantae</taxon>
        <taxon>Streptophyta</taxon>
        <taxon>Embryophyta</taxon>
        <taxon>Tracheophyta</taxon>
        <taxon>Spermatophyta</taxon>
        <taxon>Magnoliopsida</taxon>
        <taxon>eudicotyledons</taxon>
        <taxon>Gunneridae</taxon>
        <taxon>Pentapetalae</taxon>
        <taxon>asterids</taxon>
        <taxon>campanulids</taxon>
        <taxon>Asterales</taxon>
        <taxon>Asteraceae</taxon>
        <taxon>Asteroideae</taxon>
        <taxon>Anthemideae</taxon>
        <taxon>Anthemidinae</taxon>
        <taxon>Tanacetum</taxon>
    </lineage>
</organism>
<reference evidence="2" key="2">
    <citation type="submission" date="2022-01" db="EMBL/GenBank/DDBJ databases">
        <authorList>
            <person name="Yamashiro T."/>
            <person name="Shiraishi A."/>
            <person name="Satake H."/>
            <person name="Nakayama K."/>
        </authorList>
    </citation>
    <scope>NUCLEOTIDE SEQUENCE</scope>
</reference>
<dbReference type="EMBL" id="BQNB010013719">
    <property type="protein sequence ID" value="GJT19463.1"/>
    <property type="molecule type" value="Genomic_DNA"/>
</dbReference>
<accession>A0ABQ5BYR3</accession>
<evidence type="ECO:0000313" key="2">
    <source>
        <dbReference type="EMBL" id="GJT19463.1"/>
    </source>
</evidence>
<evidence type="ECO:0000259" key="1">
    <source>
        <dbReference type="Pfam" id="PF07727"/>
    </source>
</evidence>
<protein>
    <submittedName>
        <fullName evidence="2">Retrovirus-related pol polyprotein from transposon TNT 1-94</fullName>
    </submittedName>
</protein>
<reference evidence="2" key="1">
    <citation type="journal article" date="2022" name="Int. J. Mol. Sci.">
        <title>Draft Genome of Tanacetum Coccineum: Genomic Comparison of Closely Related Tanacetum-Family Plants.</title>
        <authorList>
            <person name="Yamashiro T."/>
            <person name="Shiraishi A."/>
            <person name="Nakayama K."/>
            <person name="Satake H."/>
        </authorList>
    </citation>
    <scope>NUCLEOTIDE SEQUENCE</scope>
</reference>
<dbReference type="Proteomes" id="UP001151760">
    <property type="component" value="Unassembled WGS sequence"/>
</dbReference>
<proteinExistence type="predicted"/>